<dbReference type="AlphaFoldDB" id="A0A6C0LE25"/>
<accession>A0A6C0LE25</accession>
<dbReference type="EMBL" id="MN740474">
    <property type="protein sequence ID" value="QHU28823.1"/>
    <property type="molecule type" value="Genomic_DNA"/>
</dbReference>
<organism evidence="1">
    <name type="scientific">viral metagenome</name>
    <dbReference type="NCBI Taxonomy" id="1070528"/>
    <lineage>
        <taxon>unclassified sequences</taxon>
        <taxon>metagenomes</taxon>
        <taxon>organismal metagenomes</taxon>
    </lineage>
</organism>
<evidence type="ECO:0000313" key="1">
    <source>
        <dbReference type="EMBL" id="QHU28823.1"/>
    </source>
</evidence>
<sequence>MECITILLIILTILIISSLFSIDHFKPINSLNIKYNTKNVRIPNQLEKPSKIELSLREKINAELKNSPLVWENQLYSIPNYSYVGPKTPCKTDSHCAITAECNHDSNVFDREQGIGVCTVRVPDKTVFDIKFQ</sequence>
<reference evidence="1" key="1">
    <citation type="journal article" date="2020" name="Nature">
        <title>Giant virus diversity and host interactions through global metagenomics.</title>
        <authorList>
            <person name="Schulz F."/>
            <person name="Roux S."/>
            <person name="Paez-Espino D."/>
            <person name="Jungbluth S."/>
            <person name="Walsh D.A."/>
            <person name="Denef V.J."/>
            <person name="McMahon K.D."/>
            <person name="Konstantinidis K.T."/>
            <person name="Eloe-Fadrosh E.A."/>
            <person name="Kyrpides N.C."/>
            <person name="Woyke T."/>
        </authorList>
    </citation>
    <scope>NUCLEOTIDE SEQUENCE</scope>
    <source>
        <strain evidence="1">GVMAG-M-3300027791-30</strain>
    </source>
</reference>
<protein>
    <submittedName>
        <fullName evidence="1">Uncharacterized protein</fullName>
    </submittedName>
</protein>
<proteinExistence type="predicted"/>
<name>A0A6C0LE25_9ZZZZ</name>